<dbReference type="AlphaFoldDB" id="A0A3B0P0F8"/>
<keyword evidence="1" id="KW-0812">Transmembrane</keyword>
<dbReference type="KEGG" id="mala:NCTC10135_00384"/>
<sequence length="53" mass="6091">MGGSIILFTSVFELIPEFIHIRNKNPKILYLTLITFAFSIVLTIMLLSFHSHI</sequence>
<reference evidence="3" key="1">
    <citation type="submission" date="2018-06" db="EMBL/GenBank/DDBJ databases">
        <authorList>
            <consortium name="Pathogen Informatics"/>
        </authorList>
    </citation>
    <scope>NUCLEOTIDE SEQUENCE [LARGE SCALE GENOMIC DNA]</scope>
    <source>
        <strain evidence="3">NCTC10135</strain>
    </source>
</reference>
<accession>A0A3B0P0F8</accession>
<feature type="transmembrane region" description="Helical" evidence="1">
    <location>
        <begin position="28"/>
        <end position="49"/>
    </location>
</feature>
<dbReference type="Proteomes" id="UP000259864">
    <property type="component" value="Chromosome 1"/>
</dbReference>
<evidence type="ECO:0000256" key="1">
    <source>
        <dbReference type="SAM" id="Phobius"/>
    </source>
</evidence>
<proteinExistence type="predicted"/>
<evidence type="ECO:0008006" key="4">
    <source>
        <dbReference type="Google" id="ProtNLM"/>
    </source>
</evidence>
<dbReference type="EMBL" id="LS991949">
    <property type="protein sequence ID" value="SYV89880.1"/>
    <property type="molecule type" value="Genomic_DNA"/>
</dbReference>
<name>A0A3B0P0F8_9BACT</name>
<evidence type="ECO:0000313" key="3">
    <source>
        <dbReference type="Proteomes" id="UP000259864"/>
    </source>
</evidence>
<organism evidence="2 3">
    <name type="scientific">Metamycoplasma alkalescens</name>
    <dbReference type="NCBI Taxonomy" id="45363"/>
    <lineage>
        <taxon>Bacteria</taxon>
        <taxon>Bacillati</taxon>
        <taxon>Mycoplasmatota</taxon>
        <taxon>Mycoplasmoidales</taxon>
        <taxon>Metamycoplasmataceae</taxon>
        <taxon>Metamycoplasma</taxon>
    </lineage>
</organism>
<keyword evidence="1" id="KW-0472">Membrane</keyword>
<protein>
    <recommendedName>
        <fullName evidence="4">ZIP Zinc transporter</fullName>
    </recommendedName>
</protein>
<gene>
    <name evidence="2" type="ORF">NCTC10135_00384</name>
</gene>
<evidence type="ECO:0000313" key="2">
    <source>
        <dbReference type="EMBL" id="SYV89880.1"/>
    </source>
</evidence>
<keyword evidence="1" id="KW-1133">Transmembrane helix</keyword>